<dbReference type="RefSeq" id="WP_129889348.1">
    <property type="nucleotide sequence ID" value="NZ_CP035758.1"/>
</dbReference>
<dbReference type="EMBL" id="CP035758">
    <property type="protein sequence ID" value="QBD78295.1"/>
    <property type="molecule type" value="Genomic_DNA"/>
</dbReference>
<protein>
    <recommendedName>
        <fullName evidence="3">HEAT repeat domain-containing protein</fullName>
    </recommendedName>
</protein>
<accession>A0A4P6JSN1</accession>
<keyword evidence="2" id="KW-1185">Reference proteome</keyword>
<evidence type="ECO:0008006" key="3">
    <source>
        <dbReference type="Google" id="ProtNLM"/>
    </source>
</evidence>
<evidence type="ECO:0000313" key="2">
    <source>
        <dbReference type="Proteomes" id="UP000290365"/>
    </source>
</evidence>
<dbReference type="KEGG" id="kbs:EPA93_20745"/>
<reference evidence="1 2" key="1">
    <citation type="submission" date="2019-01" db="EMBL/GenBank/DDBJ databases">
        <title>Ktedonosporobacter rubrisoli SCAWS-G2.</title>
        <authorList>
            <person name="Huang Y."/>
            <person name="Yan B."/>
        </authorList>
    </citation>
    <scope>NUCLEOTIDE SEQUENCE [LARGE SCALE GENOMIC DNA]</scope>
    <source>
        <strain evidence="1 2">SCAWS-G2</strain>
    </source>
</reference>
<dbReference type="AlphaFoldDB" id="A0A4P6JSN1"/>
<proteinExistence type="predicted"/>
<gene>
    <name evidence="1" type="ORF">EPA93_20745</name>
</gene>
<organism evidence="1 2">
    <name type="scientific">Ktedonosporobacter rubrisoli</name>
    <dbReference type="NCBI Taxonomy" id="2509675"/>
    <lineage>
        <taxon>Bacteria</taxon>
        <taxon>Bacillati</taxon>
        <taxon>Chloroflexota</taxon>
        <taxon>Ktedonobacteria</taxon>
        <taxon>Ktedonobacterales</taxon>
        <taxon>Ktedonosporobacteraceae</taxon>
        <taxon>Ktedonosporobacter</taxon>
    </lineage>
</organism>
<dbReference type="Proteomes" id="UP000290365">
    <property type="component" value="Chromosome"/>
</dbReference>
<evidence type="ECO:0000313" key="1">
    <source>
        <dbReference type="EMBL" id="QBD78295.1"/>
    </source>
</evidence>
<dbReference type="OrthoDB" id="154709at2"/>
<name>A0A4P6JSN1_KTERU</name>
<sequence>MHDTLSSLVERALTGNQRPLEFYLRDNSRLPGPRPNLELADDVSSLLATAVSRHPERVKSLLNYFSNSDHSAVTGNTPSEFVLLCGIVASGACAAVQPGWRNETLSLLDQYASSPYWRVREGVSIAYRHMLVADSDEMIRHMLHLAREGCCLQQRAAIAAVAEPPLLLSNYKLCISALELQRIVLHRLHLIPLNERKREDFRVLRRTLGYTLSVVTAALPEEGFALMSEAVSWGDTDIVWVLRENLKKKRLAKFSEHTAMLSRLLAEPWRYW</sequence>